<dbReference type="Proteomes" id="UP001526426">
    <property type="component" value="Unassembled WGS sequence"/>
</dbReference>
<comment type="caution">
    <text evidence="1">The sequence shown here is derived from an EMBL/GenBank/DDBJ whole genome shotgun (WGS) entry which is preliminary data.</text>
</comment>
<accession>A0ABT3L5E8</accession>
<dbReference type="EMBL" id="JAIHOM010000034">
    <property type="protein sequence ID" value="MCW6036339.1"/>
    <property type="molecule type" value="Genomic_DNA"/>
</dbReference>
<protein>
    <submittedName>
        <fullName evidence="1">Uncharacterized protein</fullName>
    </submittedName>
</protein>
<sequence length="280" mass="31696">MTGQLRELDPLYRSYSFKFRLNQHLTQVLLKLSREENDLAALADITDIPCLQVLGKWRYQSALALKISGKYGKQSEEIAQQLLRNFPDSTDFLIKRVQMGRLEWEVRASAIASWLTQCLHLPPSPEKLQISKLYRLKSLDKSHIIPIQYTYNRCVSLLHLGASEQLIQLSPPLPDQVRTWLAPQPPPWTVNSAPLPFQHPAEINLIATQIQIMDAITYPPSGGSSNLGLALSEAFLEFHRSCRIWGEVQQHTPQLSQGRLGLIQVTQNLLQLMLGSAEKA</sequence>
<evidence type="ECO:0000313" key="2">
    <source>
        <dbReference type="Proteomes" id="UP001526426"/>
    </source>
</evidence>
<gene>
    <name evidence="1" type="ORF">K4A83_08655</name>
</gene>
<dbReference type="RefSeq" id="WP_265264095.1">
    <property type="nucleotide sequence ID" value="NZ_JAIHOM010000034.1"/>
</dbReference>
<reference evidence="1 2" key="1">
    <citation type="submission" date="2021-08" db="EMBL/GenBank/DDBJ databases">
        <title>Draft genome sequence of Spirulina subsalsa with high tolerance to salinity and hype-accumulation of phycocyanin.</title>
        <authorList>
            <person name="Pei H."/>
            <person name="Jiang L."/>
        </authorList>
    </citation>
    <scope>NUCLEOTIDE SEQUENCE [LARGE SCALE GENOMIC DNA]</scope>
    <source>
        <strain evidence="1 2">FACHB-351</strain>
    </source>
</reference>
<keyword evidence="2" id="KW-1185">Reference proteome</keyword>
<evidence type="ECO:0000313" key="1">
    <source>
        <dbReference type="EMBL" id="MCW6036339.1"/>
    </source>
</evidence>
<dbReference type="Gene3D" id="1.10.730.10">
    <property type="entry name" value="Isoleucyl-tRNA Synthetase, Domain 1"/>
    <property type="match status" value="1"/>
</dbReference>
<organism evidence="1 2">
    <name type="scientific">Spirulina subsalsa FACHB-351</name>
    <dbReference type="NCBI Taxonomy" id="234711"/>
    <lineage>
        <taxon>Bacteria</taxon>
        <taxon>Bacillati</taxon>
        <taxon>Cyanobacteriota</taxon>
        <taxon>Cyanophyceae</taxon>
        <taxon>Spirulinales</taxon>
        <taxon>Spirulinaceae</taxon>
        <taxon>Spirulina</taxon>
    </lineage>
</organism>
<proteinExistence type="predicted"/>
<name>A0ABT3L5E8_9CYAN</name>